<sequence length="48" mass="5646">MHVLYCTACIYVSLNFYKICIPVKLITVKIFRYKVHGHVFNIFLILLG</sequence>
<dbReference type="EnsemblMetazoa" id="Aqu2.1.31644_001">
    <property type="protein sequence ID" value="Aqu2.1.31644_001"/>
    <property type="gene ID" value="Aqu2.1.31644"/>
</dbReference>
<protein>
    <submittedName>
        <fullName evidence="1">Uncharacterized protein</fullName>
    </submittedName>
</protein>
<reference evidence="1" key="1">
    <citation type="submission" date="2017-05" db="UniProtKB">
        <authorList>
            <consortium name="EnsemblMetazoa"/>
        </authorList>
    </citation>
    <scope>IDENTIFICATION</scope>
</reference>
<dbReference type="InParanoid" id="A0A1X7UVU5"/>
<dbReference type="AlphaFoldDB" id="A0A1X7UVU5"/>
<proteinExistence type="predicted"/>
<name>A0A1X7UVU5_AMPQE</name>
<accession>A0A1X7UVU5</accession>
<evidence type="ECO:0000313" key="1">
    <source>
        <dbReference type="EnsemblMetazoa" id="Aqu2.1.31644_001"/>
    </source>
</evidence>
<organism evidence="1">
    <name type="scientific">Amphimedon queenslandica</name>
    <name type="common">Sponge</name>
    <dbReference type="NCBI Taxonomy" id="400682"/>
    <lineage>
        <taxon>Eukaryota</taxon>
        <taxon>Metazoa</taxon>
        <taxon>Porifera</taxon>
        <taxon>Demospongiae</taxon>
        <taxon>Heteroscleromorpha</taxon>
        <taxon>Haplosclerida</taxon>
        <taxon>Niphatidae</taxon>
        <taxon>Amphimedon</taxon>
    </lineage>
</organism>